<feature type="transmembrane region" description="Helical" evidence="10">
    <location>
        <begin position="284"/>
        <end position="304"/>
    </location>
</feature>
<dbReference type="PRINTS" id="PR01410">
    <property type="entry name" value="CCBIOGENESIS"/>
</dbReference>
<evidence type="ECO:0000256" key="4">
    <source>
        <dbReference type="ARBA" id="ARBA00022519"/>
    </source>
</evidence>
<dbReference type="GO" id="GO:0015232">
    <property type="term" value="F:heme transmembrane transporter activity"/>
    <property type="evidence" value="ECO:0007669"/>
    <property type="project" value="InterPro"/>
</dbReference>
<dbReference type="Pfam" id="PF16327">
    <property type="entry name" value="CcmF_C"/>
    <property type="match status" value="1"/>
</dbReference>
<dbReference type="EMBL" id="CAGS01000053">
    <property type="protein sequence ID" value="CCF82698.1"/>
    <property type="molecule type" value="Genomic_DNA"/>
</dbReference>
<feature type="transmembrane region" description="Helical" evidence="10">
    <location>
        <begin position="518"/>
        <end position="537"/>
    </location>
</feature>
<evidence type="ECO:0000256" key="6">
    <source>
        <dbReference type="ARBA" id="ARBA00022748"/>
    </source>
</evidence>
<dbReference type="AlphaFoldDB" id="I4EDD6"/>
<proteinExistence type="inferred from homology"/>
<evidence type="ECO:0000256" key="8">
    <source>
        <dbReference type="ARBA" id="ARBA00023136"/>
    </source>
</evidence>
<dbReference type="GO" id="GO:0020037">
    <property type="term" value="F:heme binding"/>
    <property type="evidence" value="ECO:0007669"/>
    <property type="project" value="InterPro"/>
</dbReference>
<feature type="transmembrane region" description="Helical" evidence="10">
    <location>
        <begin position="242"/>
        <end position="264"/>
    </location>
</feature>
<dbReference type="PANTHER" id="PTHR43653:SF1">
    <property type="entry name" value="CYTOCHROME C-TYPE BIOGENESIS PROTEIN CCMF"/>
    <property type="match status" value="1"/>
</dbReference>
<name>I4EDD6_9BACT</name>
<feature type="transmembrane region" description="Helical" evidence="10">
    <location>
        <begin position="164"/>
        <end position="184"/>
    </location>
</feature>
<dbReference type="Proteomes" id="UP000004221">
    <property type="component" value="Unassembled WGS sequence"/>
</dbReference>
<evidence type="ECO:0000256" key="5">
    <source>
        <dbReference type="ARBA" id="ARBA00022692"/>
    </source>
</evidence>
<dbReference type="GO" id="GO:0017004">
    <property type="term" value="P:cytochrome complex assembly"/>
    <property type="evidence" value="ECO:0007669"/>
    <property type="project" value="UniProtKB-KW"/>
</dbReference>
<comment type="caution">
    <text evidence="13">The sequence shown here is derived from an EMBL/GenBank/DDBJ whole genome shotgun (WGS) entry which is preliminary data.</text>
</comment>
<evidence type="ECO:0000313" key="13">
    <source>
        <dbReference type="EMBL" id="CCF82698.1"/>
    </source>
</evidence>
<reference evidence="13 14" key="1">
    <citation type="journal article" date="2012" name="ISME J.">
        <title>Nitrification expanded: discovery, physiology and genomics of a nitrite-oxidizing bacterium from the phylum Chloroflexi.</title>
        <authorList>
            <person name="Sorokin D.Y."/>
            <person name="Lucker S."/>
            <person name="Vejmelkova D."/>
            <person name="Kostrikina N.A."/>
            <person name="Kleerebezem R."/>
            <person name="Rijpstra W.I."/>
            <person name="Damste J.S."/>
            <person name="Le Paslier D."/>
            <person name="Muyzer G."/>
            <person name="Wagner M."/>
            <person name="van Loosdrecht M.C."/>
            <person name="Daims H."/>
        </authorList>
    </citation>
    <scope>NUCLEOTIDE SEQUENCE [LARGE SCALE GENOMIC DNA]</scope>
    <source>
        <strain evidence="14">none</strain>
    </source>
</reference>
<evidence type="ECO:0000256" key="2">
    <source>
        <dbReference type="ARBA" id="ARBA00009186"/>
    </source>
</evidence>
<dbReference type="Pfam" id="PF01578">
    <property type="entry name" value="Cytochrom_C_asm"/>
    <property type="match status" value="1"/>
</dbReference>
<keyword evidence="14" id="KW-1185">Reference proteome</keyword>
<dbReference type="PRINTS" id="PR01411">
    <property type="entry name" value="CCMFBIOGNSIS"/>
</dbReference>
<feature type="domain" description="Cytochrome c assembly protein" evidence="11">
    <location>
        <begin position="25"/>
        <end position="187"/>
    </location>
</feature>
<feature type="transmembrane region" description="Helical" evidence="10">
    <location>
        <begin position="204"/>
        <end position="221"/>
    </location>
</feature>
<organism evidence="13 14">
    <name type="scientific">Nitrolancea hollandica Lb</name>
    <dbReference type="NCBI Taxonomy" id="1129897"/>
    <lineage>
        <taxon>Bacteria</taxon>
        <taxon>Pseudomonadati</taxon>
        <taxon>Thermomicrobiota</taxon>
        <taxon>Thermomicrobia</taxon>
        <taxon>Sphaerobacterales</taxon>
        <taxon>Sphaerobacterineae</taxon>
        <taxon>Sphaerobacteraceae</taxon>
        <taxon>Nitrolancea</taxon>
    </lineage>
</organism>
<comment type="similarity">
    <text evidence="2">Belongs to the CcmF/CycK/Ccl1/NrfE/CcsA family.</text>
</comment>
<keyword evidence="5 10" id="KW-0812">Transmembrane</keyword>
<protein>
    <submittedName>
        <fullName evidence="13">Cytochrome c assembly protein</fullName>
    </submittedName>
</protein>
<feature type="transmembrane region" description="Helical" evidence="10">
    <location>
        <begin position="140"/>
        <end position="157"/>
    </location>
</feature>
<feature type="domain" description="Cytochrome c-type biogenesis protein CcmF C-terminal" evidence="12">
    <location>
        <begin position="210"/>
        <end position="531"/>
    </location>
</feature>
<feature type="transmembrane region" description="Helical" evidence="10">
    <location>
        <begin position="66"/>
        <end position="88"/>
    </location>
</feature>
<feature type="transmembrane region" description="Helical" evidence="10">
    <location>
        <begin position="316"/>
        <end position="334"/>
    </location>
</feature>
<dbReference type="InterPro" id="IPR003567">
    <property type="entry name" value="Cyt_c_biogenesis"/>
</dbReference>
<evidence type="ECO:0000313" key="14">
    <source>
        <dbReference type="Proteomes" id="UP000004221"/>
    </source>
</evidence>
<gene>
    <name evidence="13" type="ORF">NITHO_1460010</name>
</gene>
<dbReference type="GO" id="GO:0005886">
    <property type="term" value="C:plasma membrane"/>
    <property type="evidence" value="ECO:0007669"/>
    <property type="project" value="UniProtKB-SubCell"/>
</dbReference>
<evidence type="ECO:0000256" key="7">
    <source>
        <dbReference type="ARBA" id="ARBA00022989"/>
    </source>
</evidence>
<evidence type="ECO:0000256" key="3">
    <source>
        <dbReference type="ARBA" id="ARBA00022475"/>
    </source>
</evidence>
<feature type="transmembrane region" description="Helical" evidence="10">
    <location>
        <begin position="12"/>
        <end position="33"/>
    </location>
</feature>
<evidence type="ECO:0000259" key="11">
    <source>
        <dbReference type="Pfam" id="PF01578"/>
    </source>
</evidence>
<comment type="function">
    <text evidence="9">Required for the biogenesis of c-type cytochromes. Possible subunit of a heme lyase.</text>
</comment>
<keyword evidence="3" id="KW-1003">Cell membrane</keyword>
<keyword evidence="6" id="KW-0201">Cytochrome c-type biogenesis</keyword>
<dbReference type="InterPro" id="IPR003568">
    <property type="entry name" value="Cyt_c_biogenesis_CcmF"/>
</dbReference>
<evidence type="ECO:0000256" key="10">
    <source>
        <dbReference type="SAM" id="Phobius"/>
    </source>
</evidence>
<keyword evidence="7 10" id="KW-1133">Transmembrane helix</keyword>
<keyword evidence="4" id="KW-0997">Cell inner membrane</keyword>
<dbReference type="InterPro" id="IPR002541">
    <property type="entry name" value="Cyt_c_assembly"/>
</dbReference>
<evidence type="ECO:0000259" key="12">
    <source>
        <dbReference type="Pfam" id="PF16327"/>
    </source>
</evidence>
<feature type="transmembrane region" description="Helical" evidence="10">
    <location>
        <begin position="387"/>
        <end position="409"/>
    </location>
</feature>
<feature type="transmembrane region" description="Helical" evidence="10">
    <location>
        <begin position="100"/>
        <end position="120"/>
    </location>
</feature>
<accession>I4EDD6</accession>
<sequence>MLHRQRDRALVPYMAATVLSVETFLLVILTVVASPFTLYPAALTPTNGVGLNPLLRDPGMMAHPPFLLAGFASFTVPFGFAMAALITGRLGSDWIRAIRRWALVSWGILGVGLLLGAWWAYHVLGWGGYWGWDPVENVALLPWLTATAFIHSVIVQERRGMLKVWNMSLVVASFILSVFGTFTVRSGLISSVHSFAVSPLGPWFLGYLSLVIIITVGLVVYRIPGLQSDRAIESVVSRESGFLVNNLLFTALAFVTFWGTVFPLVSELFRDTKLTVGPPFYDQVNGPILLALLVLMGIGPLLAWRKSSPRLLLKNLFWPVMAGLIVIPPLLYFLRAPIPVIALAVTVFGLGTVVLEYVRGARVRRRNTGEGYPRAVVMLVRKNGRRYGGYIVHIAMALLAFGIIGSHFFQVERQFTLNPGETATIRGYTLTYQGLDNRMTVEGQVIGAKLAVAKNGVHRGDLESYRFFYRNYENQPTARMGIKSVGLDDVYVVLDQWDTTGNSQTVSLRVFINPLVNWIWLGGVVYVFGMLTLLWPAPAPARQRAMSPVREAVLREA</sequence>
<keyword evidence="8 10" id="KW-0472">Membrane</keyword>
<comment type="subcellular location">
    <subcellularLocation>
        <location evidence="1">Cell inner membrane</location>
        <topology evidence="1">Multi-pass membrane protein</topology>
    </subcellularLocation>
</comment>
<dbReference type="PANTHER" id="PTHR43653">
    <property type="entry name" value="CYTOCHROME C ASSEMBLY PROTEIN-RELATED"/>
    <property type="match status" value="1"/>
</dbReference>
<evidence type="ECO:0000256" key="9">
    <source>
        <dbReference type="ARBA" id="ARBA00037230"/>
    </source>
</evidence>
<evidence type="ECO:0000256" key="1">
    <source>
        <dbReference type="ARBA" id="ARBA00004429"/>
    </source>
</evidence>
<feature type="transmembrane region" description="Helical" evidence="10">
    <location>
        <begin position="340"/>
        <end position="358"/>
    </location>
</feature>
<dbReference type="InterPro" id="IPR032523">
    <property type="entry name" value="CcmF_C"/>
</dbReference>